<sequence length="295" mass="36418">MKKSKKILLPCGGKYNTSWLNENLIYKIRFFVTHKNIKQENDYYYMFLKDFKSDFMFEFKTKIPNWLIHEVPEKRKDPKTNGMCTWYKLYFEDYKYIQMQLNDKFDENIFYKIYNKQLKELNIDNELFISERSLEIETLDIFKWMSWISIFNFMNNDIGIDKVKFPRKIFKISLEQYSNYLENKSYIIFSDIKDENLEEFKKKDIKNCFDNIKQLRDFFSHFWNYKFSYDSDREYKAMKFYTLKNCLAIIISDSKYSDHYKVLFIDFMDILESIEEQVYSHNEFLNNSILINENY</sequence>
<organism evidence="1 2">
    <name type="scientific">Mesoplasma coleopterae</name>
    <dbReference type="NCBI Taxonomy" id="324078"/>
    <lineage>
        <taxon>Bacteria</taxon>
        <taxon>Bacillati</taxon>
        <taxon>Mycoplasmatota</taxon>
        <taxon>Mollicutes</taxon>
        <taxon>Entomoplasmatales</taxon>
        <taxon>Entomoplasmataceae</taxon>
        <taxon>Mesoplasma</taxon>
    </lineage>
</organism>
<dbReference type="Proteomes" id="UP000232221">
    <property type="component" value="Chromosome"/>
</dbReference>
<keyword evidence="2" id="KW-1185">Reference proteome</keyword>
<gene>
    <name evidence="1" type="ORF">MCOLE_v1c04420</name>
</gene>
<dbReference type="AlphaFoldDB" id="A0A2K8P5U1"/>
<dbReference type="OrthoDB" id="10002209at2"/>
<accession>A0A2K8P5U1</accession>
<proteinExistence type="predicted"/>
<name>A0A2K8P5U1_9MOLU</name>
<dbReference type="RefSeq" id="WP_100671088.1">
    <property type="nucleotide sequence ID" value="NZ_CP024968.1"/>
</dbReference>
<evidence type="ECO:0000313" key="1">
    <source>
        <dbReference type="EMBL" id="ATZ20955.1"/>
    </source>
</evidence>
<reference evidence="1 2" key="1">
    <citation type="submission" date="2017-11" db="EMBL/GenBank/DDBJ databases">
        <title>Genome sequence of Mesoplasma coleopterae BARC 779 (ATCC 49583).</title>
        <authorList>
            <person name="Lo W.-S."/>
            <person name="Kuo C.-H."/>
        </authorList>
    </citation>
    <scope>NUCLEOTIDE SEQUENCE [LARGE SCALE GENOMIC DNA]</scope>
    <source>
        <strain evidence="1 2">BARC 779</strain>
    </source>
</reference>
<dbReference type="EMBL" id="CP024968">
    <property type="protein sequence ID" value="ATZ20955.1"/>
    <property type="molecule type" value="Genomic_DNA"/>
</dbReference>
<protein>
    <submittedName>
        <fullName evidence="1">Uncharacterized protein</fullName>
    </submittedName>
</protein>
<dbReference type="KEGG" id="mcol:MCOLE_v1c04420"/>
<evidence type="ECO:0000313" key="2">
    <source>
        <dbReference type="Proteomes" id="UP000232221"/>
    </source>
</evidence>